<feature type="region of interest" description="Disordered" evidence="1">
    <location>
        <begin position="225"/>
        <end position="252"/>
    </location>
</feature>
<dbReference type="Gene3D" id="3.40.50.150">
    <property type="entry name" value="Vaccinia Virus protein VP39"/>
    <property type="match status" value="1"/>
</dbReference>
<dbReference type="RefSeq" id="WP_343996057.1">
    <property type="nucleotide sequence ID" value="NZ_BAAALG010000013.1"/>
</dbReference>
<dbReference type="SUPFAM" id="SSF53335">
    <property type="entry name" value="S-adenosyl-L-methionine-dependent methyltransferases"/>
    <property type="match status" value="1"/>
</dbReference>
<dbReference type="EMBL" id="BAAALG010000013">
    <property type="protein sequence ID" value="GAA1110589.1"/>
    <property type="molecule type" value="Genomic_DNA"/>
</dbReference>
<comment type="caution">
    <text evidence="2">The sequence shown here is derived from an EMBL/GenBank/DDBJ whole genome shotgun (WGS) entry which is preliminary data.</text>
</comment>
<feature type="compositionally biased region" description="Low complexity" evidence="1">
    <location>
        <begin position="229"/>
        <end position="243"/>
    </location>
</feature>
<proteinExistence type="predicted"/>
<accession>A0ABN1U045</accession>
<evidence type="ECO:0008006" key="4">
    <source>
        <dbReference type="Google" id="ProtNLM"/>
    </source>
</evidence>
<gene>
    <name evidence="2" type="ORF">GCM10009668_34100</name>
</gene>
<dbReference type="Proteomes" id="UP001501581">
    <property type="component" value="Unassembled WGS sequence"/>
</dbReference>
<protein>
    <recommendedName>
        <fullName evidence="4">Methyltransferase domain-containing protein</fullName>
    </recommendedName>
</protein>
<reference evidence="2 3" key="1">
    <citation type="journal article" date="2019" name="Int. J. Syst. Evol. Microbiol.">
        <title>The Global Catalogue of Microorganisms (GCM) 10K type strain sequencing project: providing services to taxonomists for standard genome sequencing and annotation.</title>
        <authorList>
            <consortium name="The Broad Institute Genomics Platform"/>
            <consortium name="The Broad Institute Genome Sequencing Center for Infectious Disease"/>
            <person name="Wu L."/>
            <person name="Ma J."/>
        </authorList>
    </citation>
    <scope>NUCLEOTIDE SEQUENCE [LARGE SCALE GENOMIC DNA]</scope>
    <source>
        <strain evidence="2 3">JCM 13008</strain>
    </source>
</reference>
<name>A0ABN1U045_9ACTN</name>
<evidence type="ECO:0000313" key="2">
    <source>
        <dbReference type="EMBL" id="GAA1110589.1"/>
    </source>
</evidence>
<dbReference type="InterPro" id="IPR029063">
    <property type="entry name" value="SAM-dependent_MTases_sf"/>
</dbReference>
<evidence type="ECO:0000256" key="1">
    <source>
        <dbReference type="SAM" id="MobiDB-lite"/>
    </source>
</evidence>
<organism evidence="2 3">
    <name type="scientific">Nocardioides dubius</name>
    <dbReference type="NCBI Taxonomy" id="317019"/>
    <lineage>
        <taxon>Bacteria</taxon>
        <taxon>Bacillati</taxon>
        <taxon>Actinomycetota</taxon>
        <taxon>Actinomycetes</taxon>
        <taxon>Propionibacteriales</taxon>
        <taxon>Nocardioidaceae</taxon>
        <taxon>Nocardioides</taxon>
    </lineage>
</organism>
<keyword evidence="3" id="KW-1185">Reference proteome</keyword>
<evidence type="ECO:0000313" key="3">
    <source>
        <dbReference type="Proteomes" id="UP001501581"/>
    </source>
</evidence>
<sequence>MDQHLDSPGPVLPSAAVTWLCGDDARTIAVAPGPHAEALAASFALLDHDVLDAVAADDGTLELAPRSVDVLVLQMLPADLEPFARALRPGGQLALISHRRDRRIPWARKLDVALGVEHPDDPAEPLACSGLFGFVSDDVFRHWQQVNHESLAALIRSELAHRDDVEERLRAALDLYADYGRGNDGMQLPWVSACWKTTVLESVWASPHGIDEPTVPIALARDLDDEPAEPSAEAAPVSEAARPIFTAPSGDGSDLVLIDFR</sequence>